<proteinExistence type="predicted"/>
<feature type="region of interest" description="Disordered" evidence="1">
    <location>
        <begin position="73"/>
        <end position="103"/>
    </location>
</feature>
<dbReference type="EMBL" id="FNOJ01000023">
    <property type="protein sequence ID" value="SDW95137.1"/>
    <property type="molecule type" value="Genomic_DNA"/>
</dbReference>
<dbReference type="AlphaFoldDB" id="A0A1H2XQQ3"/>
<keyword evidence="3" id="KW-1185">Reference proteome</keyword>
<feature type="compositionally biased region" description="Basic and acidic residues" evidence="1">
    <location>
        <begin position="1"/>
        <end position="29"/>
    </location>
</feature>
<organism evidence="2 3">
    <name type="scientific">Alicyclobacillus hesperidum</name>
    <dbReference type="NCBI Taxonomy" id="89784"/>
    <lineage>
        <taxon>Bacteria</taxon>
        <taxon>Bacillati</taxon>
        <taxon>Bacillota</taxon>
        <taxon>Bacilli</taxon>
        <taxon>Bacillales</taxon>
        <taxon>Alicyclobacillaceae</taxon>
        <taxon>Alicyclobacillus</taxon>
    </lineage>
</organism>
<dbReference type="Proteomes" id="UP000182589">
    <property type="component" value="Unassembled WGS sequence"/>
</dbReference>
<accession>A0A1H2XQQ3</accession>
<evidence type="ECO:0000313" key="2">
    <source>
        <dbReference type="EMBL" id="SDW95137.1"/>
    </source>
</evidence>
<protein>
    <submittedName>
        <fullName evidence="2">Uncharacterized protein</fullName>
    </submittedName>
</protein>
<gene>
    <name evidence="2" type="ORF">SAMN04489725_12337</name>
</gene>
<evidence type="ECO:0000313" key="3">
    <source>
        <dbReference type="Proteomes" id="UP000182589"/>
    </source>
</evidence>
<feature type="region of interest" description="Disordered" evidence="1">
    <location>
        <begin position="1"/>
        <end position="44"/>
    </location>
</feature>
<name>A0A1H2XQQ3_9BACL</name>
<dbReference type="STRING" id="89784.SAMN04489725_12337"/>
<evidence type="ECO:0000256" key="1">
    <source>
        <dbReference type="SAM" id="MobiDB-lite"/>
    </source>
</evidence>
<reference evidence="3" key="1">
    <citation type="submission" date="2016-10" db="EMBL/GenBank/DDBJ databases">
        <authorList>
            <person name="Varghese N."/>
        </authorList>
    </citation>
    <scope>NUCLEOTIDE SEQUENCE [LARGE SCALE GENOMIC DNA]</scope>
    <source>
        <strain evidence="3">DSM 12489</strain>
    </source>
</reference>
<feature type="compositionally biased region" description="Polar residues" evidence="1">
    <location>
        <begin position="30"/>
        <end position="44"/>
    </location>
</feature>
<sequence>MSWTRHETVSSHPASRKESLVSKTEDKAHSTTAVDTGHTPSNATSASLSWTAAHLTISPEALRLYNASLANRETKSTSGNSHIITQVNLNSPSSKNDQNQSSRGLVSSLGKWVQSTENTVFTRGEQLFENITRDAETAISDVKVSAAHVLNRVQSIYQSASKVAQKDWNGVTGKVEKIEHNMVQGVRDEVNAVSSTTRTVAHSVEK</sequence>